<organism evidence="1">
    <name type="scientific">marine sediment metagenome</name>
    <dbReference type="NCBI Taxonomy" id="412755"/>
    <lineage>
        <taxon>unclassified sequences</taxon>
        <taxon>metagenomes</taxon>
        <taxon>ecological metagenomes</taxon>
    </lineage>
</organism>
<gene>
    <name evidence="1" type="ORF">LCGC14_1699450</name>
</gene>
<comment type="caution">
    <text evidence="1">The sequence shown here is derived from an EMBL/GenBank/DDBJ whole genome shotgun (WGS) entry which is preliminary data.</text>
</comment>
<evidence type="ECO:0000313" key="1">
    <source>
        <dbReference type="EMBL" id="KKM15101.1"/>
    </source>
</evidence>
<accession>A0A0F9HI61</accession>
<protein>
    <submittedName>
        <fullName evidence="1">Uncharacterized protein</fullName>
    </submittedName>
</protein>
<name>A0A0F9HI61_9ZZZZ</name>
<dbReference type="AlphaFoldDB" id="A0A0F9HI61"/>
<dbReference type="EMBL" id="LAZR01014990">
    <property type="protein sequence ID" value="KKM15101.1"/>
    <property type="molecule type" value="Genomic_DNA"/>
</dbReference>
<proteinExistence type="predicted"/>
<sequence>MALKGHRSVALDSIRALTSEGSTTVGETQALAQGRTKASMQVVTSASSVAIQFQVSLTGGGSSEWRTLDTWASSSGNISGDIITIAPASSVPVFTHARAVIVSTSTNANTSNVWISVV</sequence>
<reference evidence="1" key="1">
    <citation type="journal article" date="2015" name="Nature">
        <title>Complex archaea that bridge the gap between prokaryotes and eukaryotes.</title>
        <authorList>
            <person name="Spang A."/>
            <person name="Saw J.H."/>
            <person name="Jorgensen S.L."/>
            <person name="Zaremba-Niedzwiedzka K."/>
            <person name="Martijn J."/>
            <person name="Lind A.E."/>
            <person name="van Eijk R."/>
            <person name="Schleper C."/>
            <person name="Guy L."/>
            <person name="Ettema T.J."/>
        </authorList>
    </citation>
    <scope>NUCLEOTIDE SEQUENCE</scope>
</reference>